<dbReference type="InterPro" id="IPR027417">
    <property type="entry name" value="P-loop_NTPase"/>
</dbReference>
<reference evidence="21" key="2">
    <citation type="submission" date="2020-04" db="EMBL/GenBank/DDBJ databases">
        <authorList>
            <consortium name="NCBI Genome Project"/>
        </authorList>
    </citation>
    <scope>NUCLEOTIDE SEQUENCE</scope>
    <source>
        <strain evidence="21">CBS 781.70</strain>
    </source>
</reference>
<dbReference type="FunFam" id="3.40.50.300:FF:000655">
    <property type="entry name" value="Protein PHOTOPERIOD-INDEPENDENT EARLY FLOWERING 1"/>
    <property type="match status" value="1"/>
</dbReference>
<protein>
    <recommendedName>
        <fullName evidence="4">DNA helicase</fullName>
        <ecNumber evidence="4">3.6.4.12</ecNumber>
    </recommendedName>
</protein>
<evidence type="ECO:0000256" key="5">
    <source>
        <dbReference type="ARBA" id="ARBA00022741"/>
    </source>
</evidence>
<dbReference type="GO" id="GO:0003678">
    <property type="term" value="F:DNA helicase activity"/>
    <property type="evidence" value="ECO:0007669"/>
    <property type="project" value="UniProtKB-EC"/>
</dbReference>
<dbReference type="CDD" id="cd18003">
    <property type="entry name" value="DEXQc_SRCAP"/>
    <property type="match status" value="1"/>
</dbReference>
<feature type="compositionally biased region" description="Polar residues" evidence="16">
    <location>
        <begin position="809"/>
        <end position="821"/>
    </location>
</feature>
<evidence type="ECO:0000256" key="13">
    <source>
        <dbReference type="ARBA" id="ARBA00023163"/>
    </source>
</evidence>
<reference evidence="19 21" key="1">
    <citation type="submission" date="2020-01" db="EMBL/GenBank/DDBJ databases">
        <authorList>
            <consortium name="DOE Joint Genome Institute"/>
            <person name="Haridas S."/>
            <person name="Albert R."/>
            <person name="Binder M."/>
            <person name="Bloem J."/>
            <person name="Labutti K."/>
            <person name="Salamov A."/>
            <person name="Andreopoulos B."/>
            <person name="Baker S.E."/>
            <person name="Barry K."/>
            <person name="Bills G."/>
            <person name="Bluhm B.H."/>
            <person name="Cannon C."/>
            <person name="Castanera R."/>
            <person name="Culley D.E."/>
            <person name="Daum C."/>
            <person name="Ezra D."/>
            <person name="Gonzalez J.B."/>
            <person name="Henrissat B."/>
            <person name="Kuo A."/>
            <person name="Liang C."/>
            <person name="Lipzen A."/>
            <person name="Lutzoni F."/>
            <person name="Magnuson J."/>
            <person name="Mondo S."/>
            <person name="Nolan M."/>
            <person name="Ohm R."/>
            <person name="Pangilinan J."/>
            <person name="Park H.-J."/>
            <person name="Ramirez L."/>
            <person name="Alfaro M."/>
            <person name="Sun H."/>
            <person name="Tritt A."/>
            <person name="Yoshinaga Y."/>
            <person name="Zwiers L.-H."/>
            <person name="Turgeon B.G."/>
            <person name="Goodwin S.B."/>
            <person name="Spatafora J.W."/>
            <person name="Crous P.W."/>
            <person name="Grigoriev I.V."/>
        </authorList>
    </citation>
    <scope>NUCLEOTIDE SEQUENCE</scope>
    <source>
        <strain evidence="19 21">CBS 781.70</strain>
    </source>
</reference>
<dbReference type="SMART" id="SM00490">
    <property type="entry name" value="HELICc"/>
    <property type="match status" value="1"/>
</dbReference>
<dbReference type="InterPro" id="IPR049730">
    <property type="entry name" value="SNF2/RAD54-like_C"/>
</dbReference>
<dbReference type="GO" id="GO:0006338">
    <property type="term" value="P:chromatin remodeling"/>
    <property type="evidence" value="ECO:0007669"/>
    <property type="project" value="UniProtKB-ARBA"/>
</dbReference>
<dbReference type="PANTHER" id="PTHR45685:SF1">
    <property type="entry name" value="HELICASE SRCAP"/>
    <property type="match status" value="1"/>
</dbReference>
<comment type="subunit">
    <text evidence="3">Component of the SWR1 chromatin-remodeling complex.</text>
</comment>
<dbReference type="RefSeq" id="XP_033533770.1">
    <property type="nucleotide sequence ID" value="XM_033679488.1"/>
</dbReference>
<name>A0A6G1G2V4_9PEZI</name>
<dbReference type="GO" id="GO:0005524">
    <property type="term" value="F:ATP binding"/>
    <property type="evidence" value="ECO:0007669"/>
    <property type="project" value="UniProtKB-KW"/>
</dbReference>
<dbReference type="EC" id="3.6.4.12" evidence="4"/>
<evidence type="ECO:0000256" key="3">
    <source>
        <dbReference type="ARBA" id="ARBA00011826"/>
    </source>
</evidence>
<evidence type="ECO:0000256" key="7">
    <source>
        <dbReference type="ARBA" id="ARBA00022806"/>
    </source>
</evidence>
<dbReference type="OrthoDB" id="372624at2759"/>
<dbReference type="GO" id="GO:0000812">
    <property type="term" value="C:Swr1 complex"/>
    <property type="evidence" value="ECO:0007669"/>
    <property type="project" value="TreeGrafter"/>
</dbReference>
<dbReference type="Gene3D" id="3.40.50.10810">
    <property type="entry name" value="Tandem AAA-ATPase domain"/>
    <property type="match status" value="1"/>
</dbReference>
<dbReference type="InterPro" id="IPR014001">
    <property type="entry name" value="Helicase_ATP-bd"/>
</dbReference>
<feature type="domain" description="Helicase C-terminal" evidence="18">
    <location>
        <begin position="1393"/>
        <end position="1543"/>
    </location>
</feature>
<keyword evidence="11" id="KW-0238">DNA-binding</keyword>
<evidence type="ECO:0000313" key="19">
    <source>
        <dbReference type="EMBL" id="KAF1812139.1"/>
    </source>
</evidence>
<evidence type="ECO:0000256" key="6">
    <source>
        <dbReference type="ARBA" id="ARBA00022801"/>
    </source>
</evidence>
<evidence type="ECO:0000313" key="21">
    <source>
        <dbReference type="RefSeq" id="XP_033533770.1"/>
    </source>
</evidence>
<dbReference type="GO" id="GO:0016887">
    <property type="term" value="F:ATP hydrolysis activity"/>
    <property type="evidence" value="ECO:0007669"/>
    <property type="project" value="TreeGrafter"/>
</dbReference>
<dbReference type="InterPro" id="IPR001650">
    <property type="entry name" value="Helicase_C-like"/>
</dbReference>
<comment type="similarity">
    <text evidence="2">Belongs to the SNF2/RAD54 helicase family. SWR1 subfamily.</text>
</comment>
<evidence type="ECO:0000256" key="9">
    <source>
        <dbReference type="ARBA" id="ARBA00022853"/>
    </source>
</evidence>
<evidence type="ECO:0000256" key="14">
    <source>
        <dbReference type="ARBA" id="ARBA00023242"/>
    </source>
</evidence>
<evidence type="ECO:0000259" key="17">
    <source>
        <dbReference type="PROSITE" id="PS51192"/>
    </source>
</evidence>
<evidence type="ECO:0000256" key="16">
    <source>
        <dbReference type="SAM" id="MobiDB-lite"/>
    </source>
</evidence>
<dbReference type="InterPro" id="IPR038718">
    <property type="entry name" value="SNF2-like_sf"/>
</dbReference>
<feature type="compositionally biased region" description="Acidic residues" evidence="16">
    <location>
        <begin position="564"/>
        <end position="580"/>
    </location>
</feature>
<keyword evidence="12" id="KW-0010">Activator</keyword>
<evidence type="ECO:0000259" key="18">
    <source>
        <dbReference type="PROSITE" id="PS51194"/>
    </source>
</evidence>
<keyword evidence="10" id="KW-0805">Transcription regulation</keyword>
<dbReference type="GO" id="GO:0042393">
    <property type="term" value="F:histone binding"/>
    <property type="evidence" value="ECO:0007669"/>
    <property type="project" value="TreeGrafter"/>
</dbReference>
<feature type="region of interest" description="Disordered" evidence="16">
    <location>
        <begin position="1"/>
        <end position="275"/>
    </location>
</feature>
<dbReference type="SUPFAM" id="SSF52540">
    <property type="entry name" value="P-loop containing nucleoside triphosphate hydrolases"/>
    <property type="match status" value="2"/>
</dbReference>
<evidence type="ECO:0000256" key="1">
    <source>
        <dbReference type="ARBA" id="ARBA00004123"/>
    </source>
</evidence>
<reference evidence="21" key="3">
    <citation type="submission" date="2025-04" db="UniProtKB">
        <authorList>
            <consortium name="RefSeq"/>
        </authorList>
    </citation>
    <scope>IDENTIFICATION</scope>
    <source>
        <strain evidence="21">CBS 781.70</strain>
    </source>
</reference>
<feature type="compositionally biased region" description="Polar residues" evidence="16">
    <location>
        <begin position="1616"/>
        <end position="1627"/>
    </location>
</feature>
<dbReference type="FunFam" id="3.40.50.10810:FF:000005">
    <property type="entry name" value="Photoperiod-independent early flowering 1"/>
    <property type="match status" value="1"/>
</dbReference>
<feature type="compositionally biased region" description="Polar residues" evidence="16">
    <location>
        <begin position="219"/>
        <end position="237"/>
    </location>
</feature>
<evidence type="ECO:0000256" key="15">
    <source>
        <dbReference type="ARBA" id="ARBA00047995"/>
    </source>
</evidence>
<dbReference type="PROSITE" id="PS00690">
    <property type="entry name" value="DEAH_ATP_HELICASE"/>
    <property type="match status" value="1"/>
</dbReference>
<feature type="region of interest" description="Disordered" evidence="16">
    <location>
        <begin position="495"/>
        <end position="758"/>
    </location>
</feature>
<dbReference type="CDD" id="cd18793">
    <property type="entry name" value="SF2_C_SNF"/>
    <property type="match status" value="1"/>
</dbReference>
<dbReference type="Gene3D" id="3.40.50.300">
    <property type="entry name" value="P-loop containing nucleotide triphosphate hydrolases"/>
    <property type="match status" value="1"/>
</dbReference>
<dbReference type="PROSITE" id="PS51194">
    <property type="entry name" value="HELICASE_CTER"/>
    <property type="match status" value="1"/>
</dbReference>
<keyword evidence="9" id="KW-0156">Chromatin regulator</keyword>
<dbReference type="Gene3D" id="1.20.120.850">
    <property type="entry name" value="SWI2/SNF2 ATPases, N-terminal domain"/>
    <property type="match status" value="1"/>
</dbReference>
<organism evidence="19">
    <name type="scientific">Eremomyces bilateralis CBS 781.70</name>
    <dbReference type="NCBI Taxonomy" id="1392243"/>
    <lineage>
        <taxon>Eukaryota</taxon>
        <taxon>Fungi</taxon>
        <taxon>Dikarya</taxon>
        <taxon>Ascomycota</taxon>
        <taxon>Pezizomycotina</taxon>
        <taxon>Dothideomycetes</taxon>
        <taxon>Dothideomycetes incertae sedis</taxon>
        <taxon>Eremomycetales</taxon>
        <taxon>Eremomycetaceae</taxon>
        <taxon>Eremomyces</taxon>
    </lineage>
</organism>
<dbReference type="PANTHER" id="PTHR45685">
    <property type="entry name" value="HELICASE SRCAP-RELATED"/>
    <property type="match status" value="1"/>
</dbReference>
<keyword evidence="20" id="KW-1185">Reference proteome</keyword>
<keyword evidence="14" id="KW-0539">Nucleus</keyword>
<feature type="compositionally biased region" description="Basic and acidic residues" evidence="16">
    <location>
        <begin position="796"/>
        <end position="808"/>
    </location>
</feature>
<keyword evidence="5" id="KW-0547">Nucleotide-binding</keyword>
<dbReference type="GeneID" id="54420058"/>
<evidence type="ECO:0000256" key="11">
    <source>
        <dbReference type="ARBA" id="ARBA00023125"/>
    </source>
</evidence>
<accession>A0A6G1G2V4</accession>
<dbReference type="Pfam" id="PF00176">
    <property type="entry name" value="SNF2-rel_dom"/>
    <property type="match status" value="1"/>
</dbReference>
<feature type="compositionally biased region" description="Basic and acidic residues" evidence="16">
    <location>
        <begin position="638"/>
        <end position="656"/>
    </location>
</feature>
<feature type="compositionally biased region" description="Basic residues" evidence="16">
    <location>
        <begin position="1680"/>
        <end position="1697"/>
    </location>
</feature>
<evidence type="ECO:0000256" key="8">
    <source>
        <dbReference type="ARBA" id="ARBA00022840"/>
    </source>
</evidence>
<dbReference type="EMBL" id="ML975158">
    <property type="protein sequence ID" value="KAF1812139.1"/>
    <property type="molecule type" value="Genomic_DNA"/>
</dbReference>
<dbReference type="PROSITE" id="PS51192">
    <property type="entry name" value="HELICASE_ATP_BIND_1"/>
    <property type="match status" value="1"/>
</dbReference>
<feature type="region of interest" description="Disordered" evidence="16">
    <location>
        <begin position="1675"/>
        <end position="1697"/>
    </location>
</feature>
<sequence>MQSSVASPPPESNAHHQHLVHTNGHHDVHPELDQQLQNGTPEEIKKENVPNGLNHGSSLPPALPLDQSEPPSKRRRLDSQRLSRPPSPPWKKVAAEGPSSFLIDGRRKSSRTNTVPSEPEPPSGKRRTRAESNTSVTRPSYAALHNGKHYEAPTNGAMSSPKSTPRPPPNKATGQTEFKKPKAMLPNGDRARGGKHSSSAANTSPSKPSAQTHPRRTSSSRSNIQDPSTNTPPSQGSARGRGRGGRPRKSDIISRVGPSDSPSEPTAPSSAGPARLRLRIRNANQPELRHLGTLPPLRKYNTFQEWLSHDDPFQGDEESRPSVDKITSKADEIIRLQKACGPGGPLEHKENLFDAFEEEQAGLKDPYQAYGAVYSHWDHVVAHATHFRRLMRREARAHVGMAKRIANEVAEEVATNPKWESRRLPVDKNEVWRQEEAWQRQRYKQVVRDMAKAWELVRAEVKKEKLRQWEMEQHAEGKRALDDMLDKAKVLVEKRRRRSEGAGSDVMDESDMDDDEAEVEYFDENEPLIDSQMQSDNEKEDTERVGSDEDEDEDLDSDVMSSTDDSEEEVQQDADDDAGLDQEALRQKYSHILQEQERLANGVEEADEDHASETGTDADQSAADMDEEDLEPDAVPGAEDHTPDSAEADRDSDKSNGIDVSAIELDEVDPMLLDDEDESTDMDSDMGTEESEEEESGSEEDEEEGPSLLGFFSKSKIQQMKEQAKEHLANGVDHDDEDSASVRHDEVEIDEKPHDSAMDSITDLAETDPAKDELLHNGHARDSSMVDDDEIEEIERKDLPDTTIKDVSRPSSMEPQTLNQPSVHTEIPSLLLRGTLREYQHQGLDWLAGLYSQNTNGILADEMGLGKTIQTISLLAHLAVHHHVWGPHLIVVPTSVMLNWEMEFKKWCPGFKILTYYGTQEQRKKKRQGWMNEDLWNVVITSYQLILQDAQAFKKRNWHYLVLDEAHNIKNFQTQRWQTLLTFKTRARLLLTGTPLQNNLSELWSLLFFLMPGGIDGQGGFAELEKFTNAMRRPADQILDQGRQKLDLEAQAAVNKLHEVLRPYLLRRLKADVEKQMPGKYEHVVYCRLSKRQRQLYDEFMGRTDTRRILTSGNYMSIINCLMSLRKVCNHPDLFETRQIVTSFALPKSVIADFEIKDLLVRRRLLADGSSDKVDLDFIGLRPVSDERITTANALRTQYLQASRQLDFYASKLSHVLQGRKNVGVSTLESNLEEIKFKEQLGVMEQLRTTARITRARTLKRPIYGLGLVELATLRHTKGVYPRLGRSIGAVREVVSDLPEDVSLPSTPAFSEMFCSLEERSRSMEMTVAKFGCITPAVYASDMAELSLSPGLIKYARAYGQQQHNPLHEAQVRLSIAFPDKRLLQYDCGKLQRLDKLLRQLQAGGHRALIFTQMTKVLDILESFLNIHGHRYLRLDGATKIEQRQILTERFNNDPRILCFILSSRSGGLGINLTGADTVIFYDLDWNPAMDKQCQDRCHRIGQTRDVHIYRFVSEYTIEANILRKSNQKRLLDDIIIQKGEFTTDYFNRVTYRDALPDLGDDAEASAAMDKVLGDVTGLGQVFESVEDREDAVAAKTATNEMQHIDAADFNEMAAVSTSSGNGTPKTSVPPTPADGMDDSRTVTVHPETIVEEVPHVDDYMMQLMREELKHLIVVPPGRDKKKKKGNPGGDHRRRRR</sequence>
<feature type="region of interest" description="Disordered" evidence="16">
    <location>
        <begin position="1616"/>
        <end position="1640"/>
    </location>
</feature>
<dbReference type="InterPro" id="IPR000330">
    <property type="entry name" value="SNF2_N"/>
</dbReference>
<evidence type="ECO:0000256" key="4">
    <source>
        <dbReference type="ARBA" id="ARBA00012551"/>
    </source>
</evidence>
<dbReference type="InterPro" id="IPR002464">
    <property type="entry name" value="DNA/RNA_helicase_DEAH_CS"/>
</dbReference>
<proteinExistence type="inferred from homology"/>
<evidence type="ECO:0000313" key="20">
    <source>
        <dbReference type="Proteomes" id="UP000504638"/>
    </source>
</evidence>
<feature type="compositionally biased region" description="Basic and acidic residues" evidence="16">
    <location>
        <begin position="740"/>
        <end position="757"/>
    </location>
</feature>
<keyword evidence="6" id="KW-0378">Hydrolase</keyword>
<keyword evidence="7" id="KW-0347">Helicase</keyword>
<dbReference type="InterPro" id="IPR050520">
    <property type="entry name" value="INO80/SWR1_helicase"/>
</dbReference>
<feature type="domain" description="Helicase ATP-binding" evidence="17">
    <location>
        <begin position="848"/>
        <end position="1013"/>
    </location>
</feature>
<dbReference type="GO" id="GO:0003677">
    <property type="term" value="F:DNA binding"/>
    <property type="evidence" value="ECO:0007669"/>
    <property type="project" value="UniProtKB-KW"/>
</dbReference>
<evidence type="ECO:0000256" key="12">
    <source>
        <dbReference type="ARBA" id="ARBA00023159"/>
    </source>
</evidence>
<evidence type="ECO:0000256" key="2">
    <source>
        <dbReference type="ARBA" id="ARBA00009220"/>
    </source>
</evidence>
<feature type="compositionally biased region" description="Acidic residues" evidence="16">
    <location>
        <begin position="506"/>
        <end position="527"/>
    </location>
</feature>
<keyword evidence="13" id="KW-0804">Transcription</keyword>
<dbReference type="SMART" id="SM00487">
    <property type="entry name" value="DEXDc"/>
    <property type="match status" value="1"/>
</dbReference>
<feature type="region of interest" description="Disordered" evidence="16">
    <location>
        <begin position="796"/>
        <end position="821"/>
    </location>
</feature>
<comment type="subcellular location">
    <subcellularLocation>
        <location evidence="1">Nucleus</location>
    </subcellularLocation>
</comment>
<feature type="compositionally biased region" description="Polar residues" evidence="16">
    <location>
        <begin position="196"/>
        <end position="212"/>
    </location>
</feature>
<keyword evidence="8" id="KW-0067">ATP-binding</keyword>
<feature type="compositionally biased region" description="Acidic residues" evidence="16">
    <location>
        <begin position="664"/>
        <end position="705"/>
    </location>
</feature>
<evidence type="ECO:0000256" key="10">
    <source>
        <dbReference type="ARBA" id="ARBA00023015"/>
    </source>
</evidence>
<comment type="catalytic activity">
    <reaction evidence="15">
        <text>ATP + H2O = ADP + phosphate + H(+)</text>
        <dbReference type="Rhea" id="RHEA:13065"/>
        <dbReference type="ChEBI" id="CHEBI:15377"/>
        <dbReference type="ChEBI" id="CHEBI:15378"/>
        <dbReference type="ChEBI" id="CHEBI:30616"/>
        <dbReference type="ChEBI" id="CHEBI:43474"/>
        <dbReference type="ChEBI" id="CHEBI:456216"/>
        <dbReference type="EC" id="3.6.4.12"/>
    </reaction>
</comment>
<gene>
    <name evidence="19 21" type="ORF">P152DRAFT_458548</name>
</gene>
<feature type="compositionally biased region" description="Acidic residues" evidence="16">
    <location>
        <begin position="548"/>
        <end position="557"/>
    </location>
</feature>
<feature type="compositionally biased region" description="Polar residues" evidence="16">
    <location>
        <begin position="260"/>
        <end position="269"/>
    </location>
</feature>
<dbReference type="Proteomes" id="UP000504638">
    <property type="component" value="Unplaced"/>
</dbReference>
<dbReference type="Pfam" id="PF00271">
    <property type="entry name" value="Helicase_C"/>
    <property type="match status" value="1"/>
</dbReference>